<comment type="subcellular location">
    <subcellularLocation>
        <location evidence="1">Membrane</location>
        <topology evidence="1">Multi-pass membrane protein</topology>
    </subcellularLocation>
</comment>
<keyword evidence="6 8" id="KW-0472">Membrane</keyword>
<evidence type="ECO:0000256" key="1">
    <source>
        <dbReference type="ARBA" id="ARBA00004141"/>
    </source>
</evidence>
<evidence type="ECO:0000256" key="3">
    <source>
        <dbReference type="ARBA" id="ARBA00022692"/>
    </source>
</evidence>
<dbReference type="GO" id="GO:0051033">
    <property type="term" value="F:RNA transmembrane transporter activity"/>
    <property type="evidence" value="ECO:0000318"/>
    <property type="project" value="GO_Central"/>
</dbReference>
<sequence>NSHSVVRKDLSYDNSVSRYQQKVHTRVIDAKLFQKYSFNVNSTLEYIFQYSYKQDIAANQALSVQVTSKTAFRENPVLVVVRQQKAVLSWQLPLLLETSSGWQEYSSVSRQLCTEPLQHNVSVEHEFFLGVSTSDPKNLSFVATVTPVEDFVVELDGNHTVTLTASEPKYYQFLFPEGVTNVLLTVTSDDNYCMSVSIQNLTCPVFDMDHDLKYDGIWQTLMNKTGMTISRERFPYGFFFVFVVKADDFECTGKRINPPPLRKKTVHFTIHEKVSYIDFMAAVIGVLGIFALFYIGAFVSFCFNCRNTVPDELEPSLLEVRNRPTRYGSISTRNI</sequence>
<gene>
    <name evidence="9" type="ORF">DAPPUDRAFT_95449</name>
</gene>
<proteinExistence type="inferred from homology"/>
<dbReference type="Pfam" id="PF13965">
    <property type="entry name" value="SID-1_RNA_chan"/>
    <property type="match status" value="1"/>
</dbReference>
<keyword evidence="3 8" id="KW-0812">Transmembrane</keyword>
<keyword evidence="10" id="KW-1185">Reference proteome</keyword>
<feature type="transmembrane region" description="Helical" evidence="8">
    <location>
        <begin position="279"/>
        <end position="303"/>
    </location>
</feature>
<dbReference type="OrthoDB" id="416618at2759"/>
<dbReference type="GO" id="GO:0005764">
    <property type="term" value="C:lysosome"/>
    <property type="evidence" value="ECO:0000318"/>
    <property type="project" value="GO_Central"/>
</dbReference>
<evidence type="ECO:0000256" key="8">
    <source>
        <dbReference type="SAM" id="Phobius"/>
    </source>
</evidence>
<evidence type="ECO:0000256" key="7">
    <source>
        <dbReference type="ARBA" id="ARBA00023180"/>
    </source>
</evidence>
<organism evidence="9 10">
    <name type="scientific">Daphnia pulex</name>
    <name type="common">Water flea</name>
    <dbReference type="NCBI Taxonomy" id="6669"/>
    <lineage>
        <taxon>Eukaryota</taxon>
        <taxon>Metazoa</taxon>
        <taxon>Ecdysozoa</taxon>
        <taxon>Arthropoda</taxon>
        <taxon>Crustacea</taxon>
        <taxon>Branchiopoda</taxon>
        <taxon>Diplostraca</taxon>
        <taxon>Cladocera</taxon>
        <taxon>Anomopoda</taxon>
        <taxon>Daphniidae</taxon>
        <taxon>Daphnia</taxon>
    </lineage>
</organism>
<dbReference type="InterPro" id="IPR025958">
    <property type="entry name" value="SID1_TM_fam"/>
</dbReference>
<name>E9FVT6_DAPPU</name>
<reference evidence="9 10" key="1">
    <citation type="journal article" date="2011" name="Science">
        <title>The ecoresponsive genome of Daphnia pulex.</title>
        <authorList>
            <person name="Colbourne J.K."/>
            <person name="Pfrender M.E."/>
            <person name="Gilbert D."/>
            <person name="Thomas W.K."/>
            <person name="Tucker A."/>
            <person name="Oakley T.H."/>
            <person name="Tokishita S."/>
            <person name="Aerts A."/>
            <person name="Arnold G.J."/>
            <person name="Basu M.K."/>
            <person name="Bauer D.J."/>
            <person name="Caceres C.E."/>
            <person name="Carmel L."/>
            <person name="Casola C."/>
            <person name="Choi J.H."/>
            <person name="Detter J.C."/>
            <person name="Dong Q."/>
            <person name="Dusheyko S."/>
            <person name="Eads B.D."/>
            <person name="Frohlich T."/>
            <person name="Geiler-Samerotte K.A."/>
            <person name="Gerlach D."/>
            <person name="Hatcher P."/>
            <person name="Jogdeo S."/>
            <person name="Krijgsveld J."/>
            <person name="Kriventseva E.V."/>
            <person name="Kultz D."/>
            <person name="Laforsch C."/>
            <person name="Lindquist E."/>
            <person name="Lopez J."/>
            <person name="Manak J.R."/>
            <person name="Muller J."/>
            <person name="Pangilinan J."/>
            <person name="Patwardhan R.P."/>
            <person name="Pitluck S."/>
            <person name="Pritham E.J."/>
            <person name="Rechtsteiner A."/>
            <person name="Rho M."/>
            <person name="Rogozin I.B."/>
            <person name="Sakarya O."/>
            <person name="Salamov A."/>
            <person name="Schaack S."/>
            <person name="Shapiro H."/>
            <person name="Shiga Y."/>
            <person name="Skalitzky C."/>
            <person name="Smith Z."/>
            <person name="Souvorov A."/>
            <person name="Sung W."/>
            <person name="Tang Z."/>
            <person name="Tsuchiya D."/>
            <person name="Tu H."/>
            <person name="Vos H."/>
            <person name="Wang M."/>
            <person name="Wolf Y.I."/>
            <person name="Yamagata H."/>
            <person name="Yamada T."/>
            <person name="Ye Y."/>
            <person name="Shaw J.R."/>
            <person name="Andrews J."/>
            <person name="Crease T.J."/>
            <person name="Tang H."/>
            <person name="Lucas S.M."/>
            <person name="Robertson H.M."/>
            <person name="Bork P."/>
            <person name="Koonin E.V."/>
            <person name="Zdobnov E.M."/>
            <person name="Grigoriev I.V."/>
            <person name="Lynch M."/>
            <person name="Boore J.L."/>
        </authorList>
    </citation>
    <scope>NUCLEOTIDE SEQUENCE [LARGE SCALE GENOMIC DNA]</scope>
</reference>
<evidence type="ECO:0000256" key="4">
    <source>
        <dbReference type="ARBA" id="ARBA00022729"/>
    </source>
</evidence>
<dbReference type="OMA" id="HFTIHEK"/>
<keyword evidence="5 8" id="KW-1133">Transmembrane helix</keyword>
<evidence type="ECO:0000256" key="2">
    <source>
        <dbReference type="ARBA" id="ARBA00006618"/>
    </source>
</evidence>
<feature type="non-terminal residue" evidence="9">
    <location>
        <position position="335"/>
    </location>
</feature>
<dbReference type="PANTHER" id="PTHR12185">
    <property type="entry name" value="SID1 TRANSMEMBRANE FAMILY MEMEBER"/>
    <property type="match status" value="1"/>
</dbReference>
<dbReference type="PANTHER" id="PTHR12185:SF14">
    <property type="entry name" value="CHOLESTEROL UPTAKE PROTEIN 1"/>
    <property type="match status" value="1"/>
</dbReference>
<dbReference type="eggNOG" id="ENOG502QUXZ">
    <property type="taxonomic scope" value="Eukaryota"/>
</dbReference>
<dbReference type="AlphaFoldDB" id="E9FVT6"/>
<dbReference type="KEGG" id="dpx:DAPPUDRAFT_95449"/>
<dbReference type="GO" id="GO:0005886">
    <property type="term" value="C:plasma membrane"/>
    <property type="evidence" value="ECO:0000318"/>
    <property type="project" value="GO_Central"/>
</dbReference>
<evidence type="ECO:0000313" key="9">
    <source>
        <dbReference type="EMBL" id="EFX89047.1"/>
    </source>
</evidence>
<dbReference type="GO" id="GO:0050658">
    <property type="term" value="P:RNA transport"/>
    <property type="evidence" value="ECO:0000318"/>
    <property type="project" value="GO_Central"/>
</dbReference>
<dbReference type="STRING" id="6669.E9FVT6"/>
<protein>
    <submittedName>
        <fullName evidence="9">Uncharacterized protein</fullName>
    </submittedName>
</protein>
<evidence type="ECO:0000256" key="5">
    <source>
        <dbReference type="ARBA" id="ARBA00022989"/>
    </source>
</evidence>
<keyword evidence="7" id="KW-0325">Glycoprotein</keyword>
<dbReference type="EMBL" id="GL732525">
    <property type="protein sequence ID" value="EFX89047.1"/>
    <property type="molecule type" value="Genomic_DNA"/>
</dbReference>
<accession>E9FVT6</accession>
<dbReference type="PhylomeDB" id="E9FVT6"/>
<keyword evidence="4" id="KW-0732">Signal</keyword>
<dbReference type="InParanoid" id="E9FVT6"/>
<dbReference type="HOGENOM" id="CLU_830471_0_0_1"/>
<dbReference type="GO" id="GO:0003725">
    <property type="term" value="F:double-stranded RNA binding"/>
    <property type="evidence" value="ECO:0000318"/>
    <property type="project" value="GO_Central"/>
</dbReference>
<evidence type="ECO:0000313" key="10">
    <source>
        <dbReference type="Proteomes" id="UP000000305"/>
    </source>
</evidence>
<evidence type="ECO:0000256" key="6">
    <source>
        <dbReference type="ARBA" id="ARBA00023136"/>
    </source>
</evidence>
<comment type="similarity">
    <text evidence="2">Belongs to the SID1 family.</text>
</comment>
<dbReference type="Proteomes" id="UP000000305">
    <property type="component" value="Unassembled WGS sequence"/>
</dbReference>